<dbReference type="Gramene" id="ERN00915">
    <property type="protein sequence ID" value="ERN00915"/>
    <property type="gene ID" value="AMTR_s00103p00160020"/>
</dbReference>
<keyword evidence="4" id="KW-1185">Reference proteome</keyword>
<dbReference type="PANTHER" id="PTHR24015:SF548">
    <property type="entry name" value="OS08G0340900 PROTEIN"/>
    <property type="match status" value="1"/>
</dbReference>
<dbReference type="Pfam" id="PF13041">
    <property type="entry name" value="PPR_2"/>
    <property type="match status" value="3"/>
</dbReference>
<evidence type="ECO:0000313" key="4">
    <source>
        <dbReference type="Proteomes" id="UP000017836"/>
    </source>
</evidence>
<proteinExistence type="predicted"/>
<dbReference type="GO" id="GO:0003723">
    <property type="term" value="F:RNA binding"/>
    <property type="evidence" value="ECO:0007669"/>
    <property type="project" value="InterPro"/>
</dbReference>
<evidence type="ECO:0000256" key="2">
    <source>
        <dbReference type="PROSITE-ProRule" id="PRU00708"/>
    </source>
</evidence>
<feature type="repeat" description="PPR" evidence="2">
    <location>
        <begin position="336"/>
        <end position="370"/>
    </location>
</feature>
<dbReference type="GO" id="GO:0009451">
    <property type="term" value="P:RNA modification"/>
    <property type="evidence" value="ECO:0000318"/>
    <property type="project" value="GO_Central"/>
</dbReference>
<feature type="repeat" description="PPR" evidence="2">
    <location>
        <begin position="235"/>
        <end position="269"/>
    </location>
</feature>
<dbReference type="Pfam" id="PF01535">
    <property type="entry name" value="PPR"/>
    <property type="match status" value="2"/>
</dbReference>
<reference evidence="4" key="1">
    <citation type="journal article" date="2013" name="Science">
        <title>The Amborella genome and the evolution of flowering plants.</title>
        <authorList>
            <consortium name="Amborella Genome Project"/>
        </authorList>
    </citation>
    <scope>NUCLEOTIDE SEQUENCE [LARGE SCALE GENOMIC DNA]</scope>
</reference>
<dbReference type="EMBL" id="KI394805">
    <property type="protein sequence ID" value="ERN00915.1"/>
    <property type="molecule type" value="Genomic_DNA"/>
</dbReference>
<evidence type="ECO:0000313" key="3">
    <source>
        <dbReference type="EMBL" id="ERN00915.1"/>
    </source>
</evidence>
<dbReference type="FunFam" id="1.25.40.10:FF:000073">
    <property type="entry name" value="Pentatricopeptide repeat-containing protein chloroplastic"/>
    <property type="match status" value="1"/>
</dbReference>
<dbReference type="Proteomes" id="UP000017836">
    <property type="component" value="Unassembled WGS sequence"/>
</dbReference>
<dbReference type="eggNOG" id="KOG4197">
    <property type="taxonomic scope" value="Eukaryota"/>
</dbReference>
<dbReference type="PANTHER" id="PTHR24015">
    <property type="entry name" value="OS07G0578800 PROTEIN-RELATED"/>
    <property type="match status" value="1"/>
</dbReference>
<accession>W1P1T5</accession>
<evidence type="ECO:0000256" key="1">
    <source>
        <dbReference type="ARBA" id="ARBA00022737"/>
    </source>
</evidence>
<feature type="repeat" description="PPR" evidence="2">
    <location>
        <begin position="437"/>
        <end position="471"/>
    </location>
</feature>
<protein>
    <recommendedName>
        <fullName evidence="5">Pentacotripeptide-repeat region of PRORP domain-containing protein</fullName>
    </recommendedName>
</protein>
<dbReference type="InterPro" id="IPR011990">
    <property type="entry name" value="TPR-like_helical_dom_sf"/>
</dbReference>
<dbReference type="InterPro" id="IPR002885">
    <property type="entry name" value="PPR_rpt"/>
</dbReference>
<sequence length="610" mass="68667">MESSIAITLQNPSFLASKTHKKDIKKWNPIFKRLAKERNDPKILKLYKEIEELGITVDSSSLPIVLKACSNLQALEIGRRIHFDPKYSSFLKDIHVATSLIDFYCNSGLHDEARKVFNGIHERDIVSYNAMISGFMKNHKPNEALTLLSQMQRDGKTPNSVTLVLLLLACNELLEHSRGKEIHCDSLRGREIHCYSLRNGLFESNIHLGTALICFYARLCIFISRFVFDSMRVRSVATWNAMINGYTNSGMAFEALKLFVSMQLSDFSVDTATLLPVLQSCLDVENFEFGEQVHQLGIKHGFQGLKFIETSLINFYSKSGKLKSACQVFDRLQSRDIASWNAMISAYTHWGCHEEAISLFTKMQVEGIKGDSATFGSMFTIFSYSRGLDNGKAIHGYVIKSGMDVDVLIGNALLSLYGECNCLEASLSLFTNMRETDIVSWNTVILTYAREGMSKVALNLYKELEITDLKPNCFTMVAILEAFSDEPFLSLGKSVHAHIIRHGFGEGDPQLWTALVDMYMNCGDPNMARALFESRSSSTRDVVMWNAMIAGYVGLFLQLIIQTLANVTSCYIGISYFDTDEATPNRKLFIFKYGIIVNLSKYILITFDLG</sequence>
<dbReference type="InterPro" id="IPR046960">
    <property type="entry name" value="PPR_At4g14850-like_plant"/>
</dbReference>
<dbReference type="AlphaFoldDB" id="W1P1T5"/>
<name>W1P1T5_AMBTC</name>
<keyword evidence="1" id="KW-0677">Repeat</keyword>
<feature type="repeat" description="PPR" evidence="2">
    <location>
        <begin position="124"/>
        <end position="158"/>
    </location>
</feature>
<dbReference type="HOGENOM" id="CLU_002706_15_10_1"/>
<gene>
    <name evidence="3" type="ORF">AMTR_s00103p00160020</name>
</gene>
<organism evidence="3 4">
    <name type="scientific">Amborella trichopoda</name>
    <dbReference type="NCBI Taxonomy" id="13333"/>
    <lineage>
        <taxon>Eukaryota</taxon>
        <taxon>Viridiplantae</taxon>
        <taxon>Streptophyta</taxon>
        <taxon>Embryophyta</taxon>
        <taxon>Tracheophyta</taxon>
        <taxon>Spermatophyta</taxon>
        <taxon>Magnoliopsida</taxon>
        <taxon>Amborellales</taxon>
        <taxon>Amborellaceae</taxon>
        <taxon>Amborella</taxon>
    </lineage>
</organism>
<dbReference type="NCBIfam" id="TIGR00756">
    <property type="entry name" value="PPR"/>
    <property type="match status" value="6"/>
</dbReference>
<dbReference type="FunFam" id="1.25.40.10:FF:000381">
    <property type="entry name" value="Pentatricopeptide repeat-containing protein"/>
    <property type="match status" value="1"/>
</dbReference>
<dbReference type="PROSITE" id="PS51375">
    <property type="entry name" value="PPR"/>
    <property type="match status" value="4"/>
</dbReference>
<evidence type="ECO:0008006" key="5">
    <source>
        <dbReference type="Google" id="ProtNLM"/>
    </source>
</evidence>
<dbReference type="Gene3D" id="1.25.40.10">
    <property type="entry name" value="Tetratricopeptide repeat domain"/>
    <property type="match status" value="5"/>
</dbReference>